<accession>A0ABW2RDH8</accession>
<evidence type="ECO:0000313" key="2">
    <source>
        <dbReference type="Proteomes" id="UP001596495"/>
    </source>
</evidence>
<protein>
    <recommendedName>
        <fullName evidence="3">Transglycosylase-like protein with SLT domain</fullName>
    </recommendedName>
</protein>
<gene>
    <name evidence="1" type="ORF">ACFQNJ_16510</name>
</gene>
<organism evidence="1 2">
    <name type="scientific">Hydrogenophaga bisanensis</name>
    <dbReference type="NCBI Taxonomy" id="439611"/>
    <lineage>
        <taxon>Bacteria</taxon>
        <taxon>Pseudomonadati</taxon>
        <taxon>Pseudomonadota</taxon>
        <taxon>Betaproteobacteria</taxon>
        <taxon>Burkholderiales</taxon>
        <taxon>Comamonadaceae</taxon>
        <taxon>Hydrogenophaga</taxon>
    </lineage>
</organism>
<proteinExistence type="predicted"/>
<dbReference type="SUPFAM" id="SSF53955">
    <property type="entry name" value="Lysozyme-like"/>
    <property type="match status" value="1"/>
</dbReference>
<dbReference type="InterPro" id="IPR023346">
    <property type="entry name" value="Lysozyme-like_dom_sf"/>
</dbReference>
<reference evidence="2" key="1">
    <citation type="journal article" date="2019" name="Int. J. Syst. Evol. Microbiol.">
        <title>The Global Catalogue of Microorganisms (GCM) 10K type strain sequencing project: providing services to taxonomists for standard genome sequencing and annotation.</title>
        <authorList>
            <consortium name="The Broad Institute Genomics Platform"/>
            <consortium name="The Broad Institute Genome Sequencing Center for Infectious Disease"/>
            <person name="Wu L."/>
            <person name="Ma J."/>
        </authorList>
    </citation>
    <scope>NUCLEOTIDE SEQUENCE [LARGE SCALE GENOMIC DNA]</scope>
    <source>
        <strain evidence="2">CCUG 54518</strain>
    </source>
</reference>
<evidence type="ECO:0000313" key="1">
    <source>
        <dbReference type="EMBL" id="MFC7436114.1"/>
    </source>
</evidence>
<dbReference type="RefSeq" id="WP_382259521.1">
    <property type="nucleotide sequence ID" value="NZ_JBHTBX010000013.1"/>
</dbReference>
<dbReference type="Proteomes" id="UP001596495">
    <property type="component" value="Unassembled WGS sequence"/>
</dbReference>
<name>A0ABW2RDH8_9BURK</name>
<keyword evidence="2" id="KW-1185">Reference proteome</keyword>
<comment type="caution">
    <text evidence="1">The sequence shown here is derived from an EMBL/GenBank/DDBJ whole genome shotgun (WGS) entry which is preliminary data.</text>
</comment>
<evidence type="ECO:0008006" key="3">
    <source>
        <dbReference type="Google" id="ProtNLM"/>
    </source>
</evidence>
<sequence>MLAALCFVAQVHASGMRSGHVLVCEESRAGVVTVTESQYPQLLQLVRQGRATWAPSVLDSVTSHAMAEGKGIWRRLTPGALFEAAGTATPSAVMASIAMRESGRSGWYWPWTINHAGKSLYFDSKEEAVAAAQRLLQSGSTSFDVGLMQVNWRWNHERFTGLADAFEPLTNIRVADQIVQEHLRQTGSIGEAVGRYHSKTPSLKHRYLTAVNQQYMALARVPASSLDEACRSG</sequence>
<dbReference type="EMBL" id="JBHTBX010000013">
    <property type="protein sequence ID" value="MFC7436114.1"/>
    <property type="molecule type" value="Genomic_DNA"/>
</dbReference>